<evidence type="ECO:0000256" key="4">
    <source>
        <dbReference type="ARBA" id="ARBA00023136"/>
    </source>
</evidence>
<dbReference type="Proteomes" id="UP000694923">
    <property type="component" value="Unplaced"/>
</dbReference>
<feature type="transmembrane region" description="Helical" evidence="7">
    <location>
        <begin position="12"/>
        <end position="29"/>
    </location>
</feature>
<accession>A0ABM0RJ51</accession>
<evidence type="ECO:0000256" key="7">
    <source>
        <dbReference type="SAM" id="Phobius"/>
    </source>
</evidence>
<reference evidence="10" key="1">
    <citation type="submission" date="2025-08" db="UniProtKB">
        <authorList>
            <consortium name="RefSeq"/>
        </authorList>
    </citation>
    <scope>IDENTIFICATION</scope>
</reference>
<keyword evidence="4 7" id="KW-0472">Membrane</keyword>
<evidence type="ECO:0000256" key="2">
    <source>
        <dbReference type="ARBA" id="ARBA00022692"/>
    </source>
</evidence>
<feature type="region of interest" description="Disordered" evidence="6">
    <location>
        <begin position="801"/>
        <end position="863"/>
    </location>
</feature>
<feature type="domain" description="SPATA31-like" evidence="8">
    <location>
        <begin position="54"/>
        <end position="138"/>
    </location>
</feature>
<evidence type="ECO:0000313" key="9">
    <source>
        <dbReference type="Proteomes" id="UP000694923"/>
    </source>
</evidence>
<feature type="compositionally biased region" description="Polar residues" evidence="6">
    <location>
        <begin position="698"/>
        <end position="711"/>
    </location>
</feature>
<name>A0ABM0RJ51_GALVR</name>
<feature type="region of interest" description="Disordered" evidence="6">
    <location>
        <begin position="1028"/>
        <end position="1083"/>
    </location>
</feature>
<feature type="region of interest" description="Disordered" evidence="6">
    <location>
        <begin position="694"/>
        <end position="713"/>
    </location>
</feature>
<dbReference type="RefSeq" id="XP_008580642.1">
    <property type="nucleotide sequence ID" value="XM_008582420.1"/>
</dbReference>
<gene>
    <name evidence="10" type="primary">LOC103598429</name>
</gene>
<evidence type="ECO:0000259" key="8">
    <source>
        <dbReference type="Pfam" id="PF15371"/>
    </source>
</evidence>
<evidence type="ECO:0000256" key="5">
    <source>
        <dbReference type="ARBA" id="ARBA00035009"/>
    </source>
</evidence>
<feature type="region of interest" description="Disordered" evidence="6">
    <location>
        <begin position="754"/>
        <end position="781"/>
    </location>
</feature>
<evidence type="ECO:0000313" key="10">
    <source>
        <dbReference type="RefSeq" id="XP_008580642.1"/>
    </source>
</evidence>
<evidence type="ECO:0000256" key="3">
    <source>
        <dbReference type="ARBA" id="ARBA00022989"/>
    </source>
</evidence>
<proteinExistence type="inferred from homology"/>
<sequence>MLSPTFTLEDVGYLLYTYASIFIIILIIWQVKRNYNGLKVEPKKSCCRRHRKDRQRARDAALRARRTSQEEAEKPQELLSAMKSQGWLPQEGSVRRLLCADPCCQTCNAVALEIQQLLVGENNQISPTLSGQSQDSSCLDILSMSSVSFEQSLGLHSQDTREISLASATPTLAQSTTQKFLTQSATQSTNTVNIQDYWADHFQLQQEFQVPYVLIGPETIPFSGVEEPSVPANHQEVMQNNVQLVHGDEGQQSLNSEDTLLSLNPEIANLTHPMAFQMVLPTNLPFLSPEVLRLLEIHVKKWMHFQMWGLPRRVEESLRQLLPNPPSYYQPENNQPFSFILNNTAQVSVHKFGTISHQTWCSCMVGQPTQTFWVSEWSVMNPEERYHQHIPKPTDLALPSPALKVLSGLYPLPGGQANDSGSHPQQKCSQLFCGLPSLHMAPGSIPMPHLFAQVKAILQSHIDSKRGQIQQSKVPACVYNSWDYTLPGGLAVALIPYVPESQPLELQAASDPNLHHNVMPCMPAALDQQQQALPAAVSDHSKLPRALSKEAIEKLETALRHKYVAFLSGLPALYYVTLSKAIAPQITSQSVVTEVGPGNIEIPAEPPTQVISLEEQGISLGPQVGDDNETCADNAEEFQPEAQVEGTREMVPLESQTHPASLLSFKTHMLAKLNYHVRKKVLEIQLGIPIRARESREQATTVPENISTQESLGNLNKQGKKLLQELPLPPDTPHAPDPEWVHLKEQLATELKAVQHNQKPPSSKSVPHGSAHWASEVSQPSGDMAEAQVLCVQVEASLNNPSLEQPWHPEPQSPGKSKDSAHVPVLAEKTEDPGKPKAAGDYGEGDAGLGLSSTREERHPAEDQKPAGMLLNRTLRGSWRWSHNFHPADPCRRSLQHHAQPKLPELPPGVPGGKQSANDLQDSQTEMNVSLESARIPENAQPVVSQASRGQPFLSQVMQGKQWRGQTLQGHVLHGQVMPAHTHKRPSIPESNLRNKIKSFLHCFSSKMKGKGHEESMFSTAEKVVKARKEKVEKRPAPAKISMRKTKTDKPTGHPKAQSFPTEKPVGQTSLDAPHSPDNKLRLCSRHRGSSVLGHPRHCPRHCPRVAFATQPRIPT</sequence>
<protein>
    <submittedName>
        <fullName evidence="10">Protein FAM205A-like</fullName>
    </submittedName>
</protein>
<comment type="similarity">
    <text evidence="5">Belongs to the SPATA31 family.</text>
</comment>
<dbReference type="PANTHER" id="PTHR21859">
    <property type="entry name" value="ACROSOME-SPECIFIC PROTEIN"/>
    <property type="match status" value="1"/>
</dbReference>
<evidence type="ECO:0000256" key="1">
    <source>
        <dbReference type="ARBA" id="ARBA00004167"/>
    </source>
</evidence>
<evidence type="ECO:0000256" key="6">
    <source>
        <dbReference type="SAM" id="MobiDB-lite"/>
    </source>
</evidence>
<keyword evidence="2 7" id="KW-0812">Transmembrane</keyword>
<dbReference type="InterPro" id="IPR027970">
    <property type="entry name" value="SPATA31-like"/>
</dbReference>
<organism evidence="9 10">
    <name type="scientific">Galeopterus variegatus</name>
    <name type="common">Malayan flying lemur</name>
    <name type="synonym">Cynocephalus variegatus</name>
    <dbReference type="NCBI Taxonomy" id="482537"/>
    <lineage>
        <taxon>Eukaryota</taxon>
        <taxon>Metazoa</taxon>
        <taxon>Chordata</taxon>
        <taxon>Craniata</taxon>
        <taxon>Vertebrata</taxon>
        <taxon>Euteleostomi</taxon>
        <taxon>Mammalia</taxon>
        <taxon>Eutheria</taxon>
        <taxon>Euarchontoglires</taxon>
        <taxon>Dermoptera</taxon>
        <taxon>Cynocephalidae</taxon>
        <taxon>Galeopterus</taxon>
    </lineage>
</organism>
<dbReference type="GeneID" id="103598429"/>
<feature type="compositionally biased region" description="Basic and acidic residues" evidence="6">
    <location>
        <begin position="854"/>
        <end position="863"/>
    </location>
</feature>
<comment type="subcellular location">
    <subcellularLocation>
        <location evidence="1">Membrane</location>
        <topology evidence="1">Single-pass membrane protein</topology>
    </subcellularLocation>
</comment>
<feature type="compositionally biased region" description="Polar residues" evidence="6">
    <location>
        <begin position="755"/>
        <end position="765"/>
    </location>
</feature>
<keyword evidence="9" id="KW-1185">Reference proteome</keyword>
<dbReference type="Pfam" id="PF15371">
    <property type="entry name" value="DUF4599"/>
    <property type="match status" value="1"/>
</dbReference>
<keyword evidence="3 7" id="KW-1133">Transmembrane helix</keyword>
<dbReference type="PANTHER" id="PTHR21859:SF15">
    <property type="entry name" value="PROTEIN SPATA31F1-RELATED"/>
    <property type="match status" value="1"/>
</dbReference>